<comment type="caution">
    <text evidence="1">The sequence shown here is derived from an EMBL/GenBank/DDBJ whole genome shotgun (WGS) entry which is preliminary data.</text>
</comment>
<organism evidence="1 2">
    <name type="scientific">Periconia digitata</name>
    <dbReference type="NCBI Taxonomy" id="1303443"/>
    <lineage>
        <taxon>Eukaryota</taxon>
        <taxon>Fungi</taxon>
        <taxon>Dikarya</taxon>
        <taxon>Ascomycota</taxon>
        <taxon>Pezizomycotina</taxon>
        <taxon>Dothideomycetes</taxon>
        <taxon>Pleosporomycetidae</taxon>
        <taxon>Pleosporales</taxon>
        <taxon>Massarineae</taxon>
        <taxon>Periconiaceae</taxon>
        <taxon>Periconia</taxon>
    </lineage>
</organism>
<name>A0A9W4XST9_9PLEO</name>
<proteinExistence type="predicted"/>
<protein>
    <submittedName>
        <fullName evidence="1">Uncharacterized protein</fullName>
    </submittedName>
</protein>
<gene>
    <name evidence="1" type="ORF">PDIGIT_LOCUS12522</name>
</gene>
<evidence type="ECO:0000313" key="1">
    <source>
        <dbReference type="EMBL" id="CAI6339365.1"/>
    </source>
</evidence>
<reference evidence="1" key="1">
    <citation type="submission" date="2023-01" db="EMBL/GenBank/DDBJ databases">
        <authorList>
            <person name="Van Ghelder C."/>
            <person name="Rancurel C."/>
        </authorList>
    </citation>
    <scope>NUCLEOTIDE SEQUENCE</scope>
    <source>
        <strain evidence="1">CNCM I-4278</strain>
    </source>
</reference>
<keyword evidence="2" id="KW-1185">Reference proteome</keyword>
<accession>A0A9W4XST9</accession>
<dbReference type="EMBL" id="CAOQHR010000009">
    <property type="protein sequence ID" value="CAI6339365.1"/>
    <property type="molecule type" value="Genomic_DNA"/>
</dbReference>
<dbReference type="Proteomes" id="UP001152607">
    <property type="component" value="Unassembled WGS sequence"/>
</dbReference>
<dbReference type="AlphaFoldDB" id="A0A9W4XST9"/>
<sequence>MQANLNVLTFQNIFERETAEACPVSVPLLQSSLGILTKELQNNSSAVLLFLHLHFPSETLFLFI</sequence>
<evidence type="ECO:0000313" key="2">
    <source>
        <dbReference type="Proteomes" id="UP001152607"/>
    </source>
</evidence>